<dbReference type="Proteomes" id="UP001314263">
    <property type="component" value="Unassembled WGS sequence"/>
</dbReference>
<accession>A0AAV1IL77</accession>
<dbReference type="AlphaFoldDB" id="A0AAV1IL77"/>
<dbReference type="EMBL" id="CAUYUE010000016">
    <property type="protein sequence ID" value="CAK0786957.1"/>
    <property type="molecule type" value="Genomic_DNA"/>
</dbReference>
<keyword evidence="2" id="KW-1185">Reference proteome</keyword>
<reference evidence="1 2" key="1">
    <citation type="submission" date="2023-10" db="EMBL/GenBank/DDBJ databases">
        <authorList>
            <person name="Maclean D."/>
            <person name="Macfadyen A."/>
        </authorList>
    </citation>
    <scope>NUCLEOTIDE SEQUENCE [LARGE SCALE GENOMIC DNA]</scope>
</reference>
<organism evidence="1 2">
    <name type="scientific">Coccomyxa viridis</name>
    <dbReference type="NCBI Taxonomy" id="1274662"/>
    <lineage>
        <taxon>Eukaryota</taxon>
        <taxon>Viridiplantae</taxon>
        <taxon>Chlorophyta</taxon>
        <taxon>core chlorophytes</taxon>
        <taxon>Trebouxiophyceae</taxon>
        <taxon>Trebouxiophyceae incertae sedis</taxon>
        <taxon>Coccomyxaceae</taxon>
        <taxon>Coccomyxa</taxon>
    </lineage>
</organism>
<gene>
    <name evidence="1" type="ORF">CVIRNUC_010171</name>
</gene>
<name>A0AAV1IL77_9CHLO</name>
<evidence type="ECO:0000313" key="2">
    <source>
        <dbReference type="Proteomes" id="UP001314263"/>
    </source>
</evidence>
<evidence type="ECO:0000313" key="1">
    <source>
        <dbReference type="EMBL" id="CAK0786957.1"/>
    </source>
</evidence>
<protein>
    <submittedName>
        <fullName evidence="1">Uncharacterized protein</fullName>
    </submittedName>
</protein>
<proteinExistence type="predicted"/>
<comment type="caution">
    <text evidence="1">The sequence shown here is derived from an EMBL/GenBank/DDBJ whole genome shotgun (WGS) entry which is preliminary data.</text>
</comment>
<sequence>MSEGTSSAAYDRAPVLLHARLTAETSMMFGMPRSCFANPARLTSAPSEPCRSTAPWPATYPPHSASQQYMDSYGSVMTLLHSDSARVSALCSLCWLMGLSGVSTAGCCVS</sequence>